<organism evidence="2 3">
    <name type="scientific">[Clostridium] cellulosi</name>
    <dbReference type="NCBI Taxonomy" id="29343"/>
    <lineage>
        <taxon>Bacteria</taxon>
        <taxon>Bacillati</taxon>
        <taxon>Bacillota</taxon>
        <taxon>Clostridia</taxon>
        <taxon>Eubacteriales</taxon>
        <taxon>Oscillospiraceae</taxon>
        <taxon>Oscillospiraceae incertae sedis</taxon>
    </lineage>
</organism>
<keyword evidence="1" id="KW-0812">Transmembrane</keyword>
<protein>
    <submittedName>
        <fullName evidence="2">Putative membrane protein</fullName>
    </submittedName>
</protein>
<keyword evidence="1" id="KW-1133">Transmembrane helix</keyword>
<sequence length="173" mass="19710">MPQKRNKFLTVVFSCLPGAGHMFMGFMKMGLSLMIPFFLIIFLSSWLDLGPLMYIIPILCFYSFFDAINKCFSSDEIFSQFEDHYLLSADRILESRYLKGKGRLFIGILILLLGLYMLYKTGVDSLSYYISAEVLNTIIRVADFIPKIAVSLIIIIAGIYLIVGKKRSVDKDV</sequence>
<dbReference type="KEGG" id="ccel:CCDG5_0259"/>
<gene>
    <name evidence="2" type="ORF">CCDG5_0259</name>
</gene>
<evidence type="ECO:0000313" key="2">
    <source>
        <dbReference type="EMBL" id="CDZ23402.1"/>
    </source>
</evidence>
<accession>A0A078KLQ6</accession>
<evidence type="ECO:0000256" key="1">
    <source>
        <dbReference type="SAM" id="Phobius"/>
    </source>
</evidence>
<feature type="transmembrane region" description="Helical" evidence="1">
    <location>
        <begin position="36"/>
        <end position="65"/>
    </location>
</feature>
<dbReference type="HOGENOM" id="CLU_053323_1_0_9"/>
<evidence type="ECO:0000313" key="3">
    <source>
        <dbReference type="Proteomes" id="UP000032431"/>
    </source>
</evidence>
<keyword evidence="1" id="KW-0472">Membrane</keyword>
<dbReference type="AlphaFoldDB" id="A0A078KLQ6"/>
<proteinExistence type="predicted"/>
<feature type="transmembrane region" description="Helical" evidence="1">
    <location>
        <begin position="102"/>
        <end position="119"/>
    </location>
</feature>
<reference evidence="3" key="1">
    <citation type="submission" date="2014-07" db="EMBL/GenBank/DDBJ databases">
        <authorList>
            <person name="Wibberg D."/>
        </authorList>
    </citation>
    <scope>NUCLEOTIDE SEQUENCE [LARGE SCALE GENOMIC DNA]</scope>
    <source>
        <strain evidence="3">DG5</strain>
    </source>
</reference>
<dbReference type="OrthoDB" id="82335at2"/>
<dbReference type="PATRIC" id="fig|29343.3.peg.267"/>
<dbReference type="Proteomes" id="UP000032431">
    <property type="component" value="Chromosome I"/>
</dbReference>
<dbReference type="EMBL" id="LM995447">
    <property type="protein sequence ID" value="CDZ23402.1"/>
    <property type="molecule type" value="Genomic_DNA"/>
</dbReference>
<feature type="transmembrane region" description="Helical" evidence="1">
    <location>
        <begin position="144"/>
        <end position="163"/>
    </location>
</feature>
<dbReference type="STRING" id="29343.CCDG5_0259"/>
<name>A0A078KLQ6_9FIRM</name>
<keyword evidence="3" id="KW-1185">Reference proteome</keyword>